<keyword evidence="2" id="KW-0689">Ribosomal protein</keyword>
<evidence type="ECO:0000313" key="3">
    <source>
        <dbReference type="Proteomes" id="UP000808914"/>
    </source>
</evidence>
<comment type="caution">
    <text evidence="2">The sequence shown here is derived from an EMBL/GenBank/DDBJ whole genome shotgun (WGS) entry which is preliminary data.</text>
</comment>
<feature type="region of interest" description="Disordered" evidence="1">
    <location>
        <begin position="47"/>
        <end position="69"/>
    </location>
</feature>
<dbReference type="EMBL" id="JAFBER010000001">
    <property type="protein sequence ID" value="MBM7643870.1"/>
    <property type="molecule type" value="Genomic_DNA"/>
</dbReference>
<dbReference type="GO" id="GO:0005840">
    <property type="term" value="C:ribosome"/>
    <property type="evidence" value="ECO:0007669"/>
    <property type="project" value="UniProtKB-KW"/>
</dbReference>
<name>A0ABS2PVY3_9BACL</name>
<organism evidence="2 3">
    <name type="scientific">Scopulibacillus daqui</name>
    <dbReference type="NCBI Taxonomy" id="1469162"/>
    <lineage>
        <taxon>Bacteria</taxon>
        <taxon>Bacillati</taxon>
        <taxon>Bacillota</taxon>
        <taxon>Bacilli</taxon>
        <taxon>Bacillales</taxon>
        <taxon>Sporolactobacillaceae</taxon>
        <taxon>Scopulibacillus</taxon>
    </lineage>
</organism>
<keyword evidence="2" id="KW-0687">Ribonucleoprotein</keyword>
<evidence type="ECO:0000256" key="1">
    <source>
        <dbReference type="SAM" id="MobiDB-lite"/>
    </source>
</evidence>
<protein>
    <submittedName>
        <fullName evidence="2">Ribosomal protein L7/L12</fullName>
    </submittedName>
</protein>
<reference evidence="2 3" key="1">
    <citation type="submission" date="2021-01" db="EMBL/GenBank/DDBJ databases">
        <title>Genomic Encyclopedia of Type Strains, Phase IV (KMG-IV): sequencing the most valuable type-strain genomes for metagenomic binning, comparative biology and taxonomic classification.</title>
        <authorList>
            <person name="Goeker M."/>
        </authorList>
    </citation>
    <scope>NUCLEOTIDE SEQUENCE [LARGE SCALE GENOMIC DNA]</scope>
    <source>
        <strain evidence="2 3">DSM 28236</strain>
    </source>
</reference>
<evidence type="ECO:0000313" key="2">
    <source>
        <dbReference type="EMBL" id="MBM7643870.1"/>
    </source>
</evidence>
<dbReference type="RefSeq" id="WP_205001808.1">
    <property type="nucleotide sequence ID" value="NZ_JAFBER010000001.1"/>
</dbReference>
<keyword evidence="3" id="KW-1185">Reference proteome</keyword>
<proteinExistence type="predicted"/>
<dbReference type="Proteomes" id="UP000808914">
    <property type="component" value="Unassembled WGS sequence"/>
</dbReference>
<sequence length="69" mass="7545">MAIYPSQKSKLTLAGTDIEKVKRLNSQSGMSYNEAKAFIAKTTGGHHTDIYSDTDAEEVKRKIKSSGNP</sequence>
<gene>
    <name evidence="2" type="ORF">JOD45_000061</name>
</gene>
<accession>A0ABS2PVY3</accession>